<accession>A0ABX6V144</accession>
<evidence type="ECO:0000313" key="2">
    <source>
        <dbReference type="Proteomes" id="UP000663069"/>
    </source>
</evidence>
<protein>
    <submittedName>
        <fullName evidence="1">Uncharacterized protein</fullName>
    </submittedName>
</protein>
<dbReference type="RefSeq" id="WP_194812628.1">
    <property type="nucleotide sequence ID" value="NZ_CP063056.1"/>
</dbReference>
<sequence length="87" mass="10057">MKTFNLEQALQGKPVRLACGAEAYIFTDISNLAPNDYFPLIGGYAYEVNLNDEHSRVSFMDLRWSKKGELNKNEWAHLFNIVGMWEE</sequence>
<name>A0ABX6V144_9PAST</name>
<gene>
    <name evidence="1" type="ORF">IHV77_02735</name>
</gene>
<reference evidence="1 2" key="1">
    <citation type="submission" date="2020-10" db="EMBL/GenBank/DDBJ databases">
        <title>Genome Sequencing of Rodentibacter spp. strain DSM111151.</title>
        <authorList>
            <person name="Benga L."/>
            <person name="Lautwein T."/>
        </authorList>
    </citation>
    <scope>NUCLEOTIDE SEQUENCE [LARGE SCALE GENOMIC DNA]</scope>
    <source>
        <strain evidence="1 2">DSM 111151</strain>
    </source>
</reference>
<dbReference type="EMBL" id="CP063056">
    <property type="protein sequence ID" value="QPB43051.1"/>
    <property type="molecule type" value="Genomic_DNA"/>
</dbReference>
<dbReference type="Proteomes" id="UP000663069">
    <property type="component" value="Chromosome"/>
</dbReference>
<organism evidence="1 2">
    <name type="scientific">Rodentibacter haemolyticus</name>
    <dbReference type="NCBI Taxonomy" id="2778911"/>
    <lineage>
        <taxon>Bacteria</taxon>
        <taxon>Pseudomonadati</taxon>
        <taxon>Pseudomonadota</taxon>
        <taxon>Gammaproteobacteria</taxon>
        <taxon>Pasteurellales</taxon>
        <taxon>Pasteurellaceae</taxon>
        <taxon>Rodentibacter</taxon>
    </lineage>
</organism>
<keyword evidence="2" id="KW-1185">Reference proteome</keyword>
<proteinExistence type="predicted"/>
<evidence type="ECO:0000313" key="1">
    <source>
        <dbReference type="EMBL" id="QPB43051.1"/>
    </source>
</evidence>